<dbReference type="AlphaFoldDB" id="A0A2N1N0N2"/>
<gene>
    <name evidence="3" type="ORF">RhiirC2_783486</name>
</gene>
<name>A0A2N1N0N2_9GLOM</name>
<reference evidence="3 4" key="1">
    <citation type="submission" date="2016-04" db="EMBL/GenBank/DDBJ databases">
        <title>Genome analyses suggest a sexual origin of heterokaryosis in a supposedly ancient asexual fungus.</title>
        <authorList>
            <person name="Ropars J."/>
            <person name="Sedzielewska K."/>
            <person name="Noel J."/>
            <person name="Charron P."/>
            <person name="Farinelli L."/>
            <person name="Marton T."/>
            <person name="Kruger M."/>
            <person name="Pelin A."/>
            <person name="Brachmann A."/>
            <person name="Corradi N."/>
        </authorList>
    </citation>
    <scope>NUCLEOTIDE SEQUENCE [LARGE SCALE GENOMIC DNA]</scope>
    <source>
        <strain evidence="3 4">C2</strain>
    </source>
</reference>
<evidence type="ECO:0000313" key="3">
    <source>
        <dbReference type="EMBL" id="PKK67447.1"/>
    </source>
</evidence>
<evidence type="ECO:0000256" key="2">
    <source>
        <dbReference type="SAM" id="MobiDB-lite"/>
    </source>
</evidence>
<keyword evidence="1" id="KW-0175">Coiled coil</keyword>
<feature type="coiled-coil region" evidence="1">
    <location>
        <begin position="80"/>
        <end position="142"/>
    </location>
</feature>
<feature type="compositionally biased region" description="Basic and acidic residues" evidence="2">
    <location>
        <begin position="231"/>
        <end position="248"/>
    </location>
</feature>
<accession>A0A2N1N0N2</accession>
<dbReference type="Proteomes" id="UP000233469">
    <property type="component" value="Unassembled WGS sequence"/>
</dbReference>
<comment type="caution">
    <text evidence="3">The sequence shown here is derived from an EMBL/GenBank/DDBJ whole genome shotgun (WGS) entry which is preliminary data.</text>
</comment>
<dbReference type="VEuPathDB" id="FungiDB:RhiirFUN_003150"/>
<proteinExistence type="predicted"/>
<sequence>MATQQISKNIKYYRPITSKHSHLIISKPGTSTVSPYYPVNDNVKNFELFKYDSFQYDIPYNYMLKSNVQSGFNQVTFKNVMNAENKRDQKEQKAAAVNENQIINKGERKRKAADDNVERWSNEEMNQLLDYLEENYDQYQQAQVEMLKIGKKMAQKAVTILGYSWLFLAICKLTYTICKKSGFYNTVSSKVLKLKSAESIKERLRRLLDKYEKKNVSSSFVSNISTDYFSEEEKEKEIKTDDKKENKRAIKKTKII</sequence>
<dbReference type="EMBL" id="LLXL01000958">
    <property type="protein sequence ID" value="PKK67447.1"/>
    <property type="molecule type" value="Genomic_DNA"/>
</dbReference>
<reference evidence="3 4" key="2">
    <citation type="submission" date="2017-10" db="EMBL/GenBank/DDBJ databases">
        <title>Extensive intraspecific genome diversity in a model arbuscular mycorrhizal fungus.</title>
        <authorList>
            <person name="Chen E.C.H."/>
            <person name="Morin E."/>
            <person name="Baudet D."/>
            <person name="Noel J."/>
            <person name="Ndikumana S."/>
            <person name="Charron P."/>
            <person name="St-Onge C."/>
            <person name="Giorgi J."/>
            <person name="Grigoriev I.V."/>
            <person name="Roux C."/>
            <person name="Martin F.M."/>
            <person name="Corradi N."/>
        </authorList>
    </citation>
    <scope>NUCLEOTIDE SEQUENCE [LARGE SCALE GENOMIC DNA]</scope>
    <source>
        <strain evidence="3 4">C2</strain>
    </source>
</reference>
<evidence type="ECO:0000313" key="4">
    <source>
        <dbReference type="Proteomes" id="UP000233469"/>
    </source>
</evidence>
<evidence type="ECO:0000256" key="1">
    <source>
        <dbReference type="SAM" id="Coils"/>
    </source>
</evidence>
<feature type="region of interest" description="Disordered" evidence="2">
    <location>
        <begin position="230"/>
        <end position="256"/>
    </location>
</feature>
<dbReference type="VEuPathDB" id="FungiDB:FUN_021313"/>
<organism evidence="3 4">
    <name type="scientific">Rhizophagus irregularis</name>
    <dbReference type="NCBI Taxonomy" id="588596"/>
    <lineage>
        <taxon>Eukaryota</taxon>
        <taxon>Fungi</taxon>
        <taxon>Fungi incertae sedis</taxon>
        <taxon>Mucoromycota</taxon>
        <taxon>Glomeromycotina</taxon>
        <taxon>Glomeromycetes</taxon>
        <taxon>Glomerales</taxon>
        <taxon>Glomeraceae</taxon>
        <taxon>Rhizophagus</taxon>
    </lineage>
</organism>
<protein>
    <submittedName>
        <fullName evidence="3">Uncharacterized protein</fullName>
    </submittedName>
</protein>